<keyword evidence="1" id="KW-0812">Transmembrane</keyword>
<feature type="transmembrane region" description="Helical" evidence="1">
    <location>
        <begin position="20"/>
        <end position="37"/>
    </location>
</feature>
<proteinExistence type="predicted"/>
<evidence type="ECO:0000313" key="3">
    <source>
        <dbReference type="Proteomes" id="UP000000607"/>
    </source>
</evidence>
<dbReference type="STRING" id="221988.MS1643"/>
<dbReference type="EMBL" id="AE016827">
    <property type="protein sequence ID" value="AAU38250.1"/>
    <property type="molecule type" value="Genomic_DNA"/>
</dbReference>
<dbReference type="AlphaFoldDB" id="Q65S10"/>
<protein>
    <submittedName>
        <fullName evidence="2">Uncharacterized protein</fullName>
    </submittedName>
</protein>
<reference evidence="2 3" key="1">
    <citation type="journal article" date="2004" name="Nat. Biotechnol.">
        <title>The genome sequence of the capnophilic rumen bacterium Mannheimia succiniciproducens.</title>
        <authorList>
            <person name="Hong S.H."/>
            <person name="Kim J.S."/>
            <person name="Lee S.Y."/>
            <person name="In Y.H."/>
            <person name="Choi S.S."/>
            <person name="Rih J.-K."/>
            <person name="Kim C.H."/>
            <person name="Jeong H."/>
            <person name="Hur C.G."/>
            <person name="Kim J.J."/>
        </authorList>
    </citation>
    <scope>NUCLEOTIDE SEQUENCE [LARGE SCALE GENOMIC DNA]</scope>
    <source>
        <strain evidence="3">KCTC 0769BP / MBEL55E</strain>
    </source>
</reference>
<dbReference type="HOGENOM" id="CLU_3218327_0_0_6"/>
<name>Q65S10_MANSM</name>
<sequence length="44" mass="5093">MELVASDGEGIYHCSATNLLRHFFTFFSVSFFLKSIFDFKGIRI</sequence>
<keyword evidence="1" id="KW-0472">Membrane</keyword>
<dbReference type="KEGG" id="msu:MS1643"/>
<evidence type="ECO:0000256" key="1">
    <source>
        <dbReference type="SAM" id="Phobius"/>
    </source>
</evidence>
<keyword evidence="1" id="KW-1133">Transmembrane helix</keyword>
<evidence type="ECO:0000313" key="2">
    <source>
        <dbReference type="EMBL" id="AAU38250.1"/>
    </source>
</evidence>
<accession>Q65S10</accession>
<gene>
    <name evidence="2" type="ordered locus">MS1643</name>
</gene>
<organism evidence="2 3">
    <name type="scientific">Mannheimia succiniciproducens (strain KCTC 0769BP / MBEL55E)</name>
    <dbReference type="NCBI Taxonomy" id="221988"/>
    <lineage>
        <taxon>Bacteria</taxon>
        <taxon>Pseudomonadati</taxon>
        <taxon>Pseudomonadota</taxon>
        <taxon>Gammaproteobacteria</taxon>
        <taxon>Pasteurellales</taxon>
        <taxon>Pasteurellaceae</taxon>
        <taxon>Basfia</taxon>
    </lineage>
</organism>
<keyword evidence="3" id="KW-1185">Reference proteome</keyword>
<dbReference type="Proteomes" id="UP000000607">
    <property type="component" value="Chromosome"/>
</dbReference>